<dbReference type="AlphaFoldDB" id="A0A8J3PPQ1"/>
<evidence type="ECO:0000313" key="3">
    <source>
        <dbReference type="Proteomes" id="UP000630097"/>
    </source>
</evidence>
<sequence>MTRSAEMPNPKVRDIIGAPKVVSHTTVAVHELLVLAPGRVPDACQIERRSVGTHGDSTSAELHLLFPSSEHVDH</sequence>
<comment type="caution">
    <text evidence="2">The sequence shown here is derived from an EMBL/GenBank/DDBJ whole genome shotgun (WGS) entry which is preliminary data.</text>
</comment>
<reference evidence="2 3" key="1">
    <citation type="submission" date="2021-01" db="EMBL/GenBank/DDBJ databases">
        <title>Whole genome shotgun sequence of Planotetraspora kaengkrachanensis NBRC 104272.</title>
        <authorList>
            <person name="Komaki H."/>
            <person name="Tamura T."/>
        </authorList>
    </citation>
    <scope>NUCLEOTIDE SEQUENCE [LARGE SCALE GENOMIC DNA]</scope>
    <source>
        <strain evidence="2 3">NBRC 104272</strain>
    </source>
</reference>
<feature type="region of interest" description="Disordered" evidence="1">
    <location>
        <begin position="51"/>
        <end position="74"/>
    </location>
</feature>
<proteinExistence type="predicted"/>
<keyword evidence="3" id="KW-1185">Reference proteome</keyword>
<protein>
    <submittedName>
        <fullName evidence="2">Uncharacterized protein</fullName>
    </submittedName>
</protein>
<accession>A0A8J3PPQ1</accession>
<name>A0A8J3PPQ1_9ACTN</name>
<dbReference type="EMBL" id="BONV01000001">
    <property type="protein sequence ID" value="GIG77297.1"/>
    <property type="molecule type" value="Genomic_DNA"/>
</dbReference>
<evidence type="ECO:0000256" key="1">
    <source>
        <dbReference type="SAM" id="MobiDB-lite"/>
    </source>
</evidence>
<dbReference type="Proteomes" id="UP000630097">
    <property type="component" value="Unassembled WGS sequence"/>
</dbReference>
<gene>
    <name evidence="2" type="ORF">Pka01_04240</name>
</gene>
<organism evidence="2 3">
    <name type="scientific">Planotetraspora kaengkrachanensis</name>
    <dbReference type="NCBI Taxonomy" id="575193"/>
    <lineage>
        <taxon>Bacteria</taxon>
        <taxon>Bacillati</taxon>
        <taxon>Actinomycetota</taxon>
        <taxon>Actinomycetes</taxon>
        <taxon>Streptosporangiales</taxon>
        <taxon>Streptosporangiaceae</taxon>
        <taxon>Planotetraspora</taxon>
    </lineage>
</organism>
<evidence type="ECO:0000313" key="2">
    <source>
        <dbReference type="EMBL" id="GIG77297.1"/>
    </source>
</evidence>